<protein>
    <submittedName>
        <fullName evidence="1">Uncharacterized protein</fullName>
    </submittedName>
</protein>
<sequence>MNSTSWWEQKYSTVGLRVPICRRRMLLKI</sequence>
<dbReference type="AlphaFoldDB" id="A0A0E9SI01"/>
<reference evidence="1" key="2">
    <citation type="journal article" date="2015" name="Fish Shellfish Immunol.">
        <title>Early steps in the European eel (Anguilla anguilla)-Vibrio vulnificus interaction in the gills: Role of the RtxA13 toxin.</title>
        <authorList>
            <person name="Callol A."/>
            <person name="Pajuelo D."/>
            <person name="Ebbesson L."/>
            <person name="Teles M."/>
            <person name="MacKenzie S."/>
            <person name="Amaro C."/>
        </authorList>
    </citation>
    <scope>NUCLEOTIDE SEQUENCE</scope>
</reference>
<evidence type="ECO:0000313" key="1">
    <source>
        <dbReference type="EMBL" id="JAH40148.1"/>
    </source>
</evidence>
<reference evidence="1" key="1">
    <citation type="submission" date="2014-11" db="EMBL/GenBank/DDBJ databases">
        <authorList>
            <person name="Amaro Gonzalez C."/>
        </authorList>
    </citation>
    <scope>NUCLEOTIDE SEQUENCE</scope>
</reference>
<organism evidence="1">
    <name type="scientific">Anguilla anguilla</name>
    <name type="common">European freshwater eel</name>
    <name type="synonym">Muraena anguilla</name>
    <dbReference type="NCBI Taxonomy" id="7936"/>
    <lineage>
        <taxon>Eukaryota</taxon>
        <taxon>Metazoa</taxon>
        <taxon>Chordata</taxon>
        <taxon>Craniata</taxon>
        <taxon>Vertebrata</taxon>
        <taxon>Euteleostomi</taxon>
        <taxon>Actinopterygii</taxon>
        <taxon>Neopterygii</taxon>
        <taxon>Teleostei</taxon>
        <taxon>Anguilliformes</taxon>
        <taxon>Anguillidae</taxon>
        <taxon>Anguilla</taxon>
    </lineage>
</organism>
<proteinExistence type="predicted"/>
<dbReference type="EMBL" id="GBXM01068429">
    <property type="protein sequence ID" value="JAH40148.1"/>
    <property type="molecule type" value="Transcribed_RNA"/>
</dbReference>
<accession>A0A0E9SI01</accession>
<name>A0A0E9SI01_ANGAN</name>